<dbReference type="InterPro" id="IPR050238">
    <property type="entry name" value="DNA_Rep/Repair_Clamp_Loader"/>
</dbReference>
<keyword evidence="4 14" id="KW-0548">Nucleotidyltransferase</keyword>
<protein>
    <recommendedName>
        <fullName evidence="2">DNA-directed DNA polymerase</fullName>
        <ecNumber evidence="2">2.7.7.7</ecNumber>
    </recommendedName>
</protein>
<dbReference type="PANTHER" id="PTHR11669:SF0">
    <property type="entry name" value="PROTEIN STICHEL-LIKE 2"/>
    <property type="match status" value="1"/>
</dbReference>
<feature type="domain" description="AAA+ ATPase" evidence="13">
    <location>
        <begin position="37"/>
        <end position="179"/>
    </location>
</feature>
<evidence type="ECO:0000313" key="14">
    <source>
        <dbReference type="EMBL" id="AIG24456.1"/>
    </source>
</evidence>
<comment type="catalytic activity">
    <reaction evidence="11">
        <text>DNA(n) + a 2'-deoxyribonucleoside 5'-triphosphate = DNA(n+1) + diphosphate</text>
        <dbReference type="Rhea" id="RHEA:22508"/>
        <dbReference type="Rhea" id="RHEA-COMP:17339"/>
        <dbReference type="Rhea" id="RHEA-COMP:17340"/>
        <dbReference type="ChEBI" id="CHEBI:33019"/>
        <dbReference type="ChEBI" id="CHEBI:61560"/>
        <dbReference type="ChEBI" id="CHEBI:173112"/>
        <dbReference type="EC" id="2.7.7.7"/>
    </reaction>
</comment>
<accession>A0A075QZ30</accession>
<evidence type="ECO:0000256" key="1">
    <source>
        <dbReference type="ARBA" id="ARBA00006360"/>
    </source>
</evidence>
<dbReference type="eggNOG" id="COG2812">
    <property type="taxonomic scope" value="Bacteria"/>
</dbReference>
<dbReference type="Pfam" id="PF22608">
    <property type="entry name" value="DNAX_ATPase_lid"/>
    <property type="match status" value="1"/>
</dbReference>
<evidence type="ECO:0000256" key="12">
    <source>
        <dbReference type="SAM" id="MobiDB-lite"/>
    </source>
</evidence>
<dbReference type="FunFam" id="3.40.50.300:FF:000014">
    <property type="entry name" value="DNA polymerase III subunit gamma/tau"/>
    <property type="match status" value="1"/>
</dbReference>
<dbReference type="EMBL" id="CP007806">
    <property type="protein sequence ID" value="AIG24456.1"/>
    <property type="molecule type" value="Genomic_DNA"/>
</dbReference>
<sequence>MAYTALYRVYRPQTFGDVIGQTHVTTTLQNALREGRLSHAYLFNGPRGTGKTSAAKIMAKAVNCQNPQDGEPCNQCPACIAITEGSVTDVLEIDAASNRGVEEIRDIRDKVKFAPSEVKYKVYIIDEVHMLTTEAFNALLKTLEEPPGHVLFILATTEPHKLPATIISRCQRFDFHRISLAEMTQRLQHICDAQQIEAEEQALKLVAKMAEGGMRDALSLLDQAISYSGNQVSASDVLKITGAVSQAYFSTLGRMISEQNVTGVMEELEKIMSQGKDPEQFLQDLLFYFRDMLLYKTAPNLEEIMERTLIDEKFPEVANRFALPVLYEVIEQLNQALTQLKWSTFARVLVEMTLVRLCHLSASSSTAGSISVGQEAMEAGNGAGVRAVPNTASGGTQAVSSPDVAPLFERVKMLEEKLTQILQGNLVAGGKAASEEGKQREVRRAMPATGGSKTSMTKVREAVRQVDEGLSQKIRGAWGQILSEVKKVHYKYHAWVVSGQPTVASSDAVIVTFKGSIHCEKTMEPELRGIVERAFLTVTGKPLQLLSITEDEWENVRGEQTHSNLSGSDEPPEDPFIAEAIRVAGERLTHIKE</sequence>
<keyword evidence="3 14" id="KW-0808">Transferase</keyword>
<evidence type="ECO:0000256" key="2">
    <source>
        <dbReference type="ARBA" id="ARBA00012417"/>
    </source>
</evidence>
<evidence type="ECO:0000313" key="15">
    <source>
        <dbReference type="Proteomes" id="UP000005850"/>
    </source>
</evidence>
<dbReference type="KEGG" id="blr:BRLA_c000410"/>
<dbReference type="AlphaFoldDB" id="A0A075QZ30"/>
<dbReference type="Proteomes" id="UP000005850">
    <property type="component" value="Chromosome"/>
</dbReference>
<dbReference type="PANTHER" id="PTHR11669">
    <property type="entry name" value="REPLICATION FACTOR C / DNA POLYMERASE III GAMMA-TAU SUBUNIT"/>
    <property type="match status" value="1"/>
</dbReference>
<keyword evidence="15" id="KW-1185">Reference proteome</keyword>
<dbReference type="NCBIfam" id="TIGR02397">
    <property type="entry name" value="dnaX_nterm"/>
    <property type="match status" value="1"/>
</dbReference>
<keyword evidence="7" id="KW-0547">Nucleotide-binding</keyword>
<dbReference type="PRINTS" id="PR00300">
    <property type="entry name" value="CLPPROTEASEA"/>
</dbReference>
<name>A0A075QZ30_BRELA</name>
<dbReference type="GO" id="GO:0009360">
    <property type="term" value="C:DNA polymerase III complex"/>
    <property type="evidence" value="ECO:0007669"/>
    <property type="project" value="InterPro"/>
</dbReference>
<dbReference type="Gene3D" id="3.40.50.300">
    <property type="entry name" value="P-loop containing nucleotide triphosphate hydrolases"/>
    <property type="match status" value="1"/>
</dbReference>
<evidence type="ECO:0000256" key="5">
    <source>
        <dbReference type="ARBA" id="ARBA00022705"/>
    </source>
</evidence>
<evidence type="ECO:0000256" key="7">
    <source>
        <dbReference type="ARBA" id="ARBA00022741"/>
    </source>
</evidence>
<dbReference type="Pfam" id="PF13177">
    <property type="entry name" value="DNA_pol3_delta2"/>
    <property type="match status" value="1"/>
</dbReference>
<dbReference type="Gene3D" id="1.10.8.60">
    <property type="match status" value="1"/>
</dbReference>
<feature type="region of interest" description="Disordered" evidence="12">
    <location>
        <begin position="432"/>
        <end position="457"/>
    </location>
</feature>
<dbReference type="EC" id="2.7.7.7" evidence="2"/>
<dbReference type="CDD" id="cd18137">
    <property type="entry name" value="HLD_clamp_pol_III_gamma_tau"/>
    <property type="match status" value="1"/>
</dbReference>
<dbReference type="GO" id="GO:0003677">
    <property type="term" value="F:DNA binding"/>
    <property type="evidence" value="ECO:0007669"/>
    <property type="project" value="InterPro"/>
</dbReference>
<organism evidence="14 15">
    <name type="scientific">Brevibacillus laterosporus LMG 15441</name>
    <dbReference type="NCBI Taxonomy" id="1042163"/>
    <lineage>
        <taxon>Bacteria</taxon>
        <taxon>Bacillati</taxon>
        <taxon>Bacillota</taxon>
        <taxon>Bacilli</taxon>
        <taxon>Bacillales</taxon>
        <taxon>Paenibacillaceae</taxon>
        <taxon>Brevibacillus</taxon>
    </lineage>
</organism>
<dbReference type="InterPro" id="IPR045085">
    <property type="entry name" value="HLD_clamp_pol_III_gamma_tau"/>
</dbReference>
<keyword evidence="10" id="KW-0239">DNA-directed DNA polymerase</keyword>
<proteinExistence type="inferred from homology"/>
<dbReference type="InterPro" id="IPR012763">
    <property type="entry name" value="DNA_pol_III_sug/sutau_N"/>
</dbReference>
<keyword evidence="6" id="KW-0479">Metal-binding</keyword>
<keyword evidence="9" id="KW-0067">ATP-binding</keyword>
<evidence type="ECO:0000259" key="13">
    <source>
        <dbReference type="SMART" id="SM00382"/>
    </source>
</evidence>
<dbReference type="Gene3D" id="1.20.272.10">
    <property type="match status" value="1"/>
</dbReference>
<keyword evidence="8" id="KW-0862">Zinc</keyword>
<feature type="compositionally biased region" description="Basic and acidic residues" evidence="12">
    <location>
        <begin position="433"/>
        <end position="444"/>
    </location>
</feature>
<reference evidence="14 15" key="1">
    <citation type="journal article" date="2011" name="J. Bacteriol.">
        <title>Genome sequence of Brevibacillus laterosporus LMG 15441, a pathogen of invertebrates.</title>
        <authorList>
            <person name="Djukic M."/>
            <person name="Poehlein A."/>
            <person name="Thurmer A."/>
            <person name="Daniel R."/>
        </authorList>
    </citation>
    <scope>NUCLEOTIDE SEQUENCE [LARGE SCALE GENOMIC DNA]</scope>
    <source>
        <strain evidence="14 15">LMG 15441</strain>
    </source>
</reference>
<keyword evidence="5" id="KW-0235">DNA replication</keyword>
<comment type="similarity">
    <text evidence="1">Belongs to the DnaX/STICHEL family.</text>
</comment>
<dbReference type="SMART" id="SM00382">
    <property type="entry name" value="AAA"/>
    <property type="match status" value="1"/>
</dbReference>
<dbReference type="HOGENOM" id="CLU_006229_0_3_9"/>
<dbReference type="SUPFAM" id="SSF52540">
    <property type="entry name" value="P-loop containing nucleoside triphosphate hydrolases"/>
    <property type="match status" value="1"/>
</dbReference>
<gene>
    <name evidence="14" type="ORF">BRLA_c000410</name>
</gene>
<evidence type="ECO:0000256" key="11">
    <source>
        <dbReference type="ARBA" id="ARBA00049244"/>
    </source>
</evidence>
<dbReference type="InterPro" id="IPR003593">
    <property type="entry name" value="AAA+_ATPase"/>
</dbReference>
<dbReference type="GO" id="GO:0005524">
    <property type="term" value="F:ATP binding"/>
    <property type="evidence" value="ECO:0007669"/>
    <property type="project" value="UniProtKB-KW"/>
</dbReference>
<dbReference type="RefSeq" id="WP_003333942.1">
    <property type="nucleotide sequence ID" value="NZ_CP007806.1"/>
</dbReference>
<dbReference type="InterPro" id="IPR008921">
    <property type="entry name" value="DNA_pol3_clamp-load_cplx_C"/>
</dbReference>
<dbReference type="STRING" id="1042163.BRLA_c000410"/>
<evidence type="ECO:0000256" key="6">
    <source>
        <dbReference type="ARBA" id="ARBA00022723"/>
    </source>
</evidence>
<evidence type="ECO:0000256" key="3">
    <source>
        <dbReference type="ARBA" id="ARBA00022679"/>
    </source>
</evidence>
<dbReference type="InterPro" id="IPR027417">
    <property type="entry name" value="P-loop_NTPase"/>
</dbReference>
<dbReference type="NCBIfam" id="NF004046">
    <property type="entry name" value="PRK05563.1"/>
    <property type="match status" value="1"/>
</dbReference>
<evidence type="ECO:0000256" key="10">
    <source>
        <dbReference type="ARBA" id="ARBA00022932"/>
    </source>
</evidence>
<evidence type="ECO:0000256" key="8">
    <source>
        <dbReference type="ARBA" id="ARBA00022833"/>
    </source>
</evidence>
<dbReference type="CDD" id="cd00009">
    <property type="entry name" value="AAA"/>
    <property type="match status" value="1"/>
</dbReference>
<dbReference type="InterPro" id="IPR001270">
    <property type="entry name" value="ClpA/B"/>
</dbReference>
<dbReference type="GO" id="GO:0003887">
    <property type="term" value="F:DNA-directed DNA polymerase activity"/>
    <property type="evidence" value="ECO:0007669"/>
    <property type="project" value="UniProtKB-KW"/>
</dbReference>
<dbReference type="SUPFAM" id="SSF48019">
    <property type="entry name" value="post-AAA+ oligomerization domain-like"/>
    <property type="match status" value="1"/>
</dbReference>
<dbReference type="InterPro" id="IPR022754">
    <property type="entry name" value="DNA_pol_III_gamma-3"/>
</dbReference>
<dbReference type="Pfam" id="PF12169">
    <property type="entry name" value="DNA_pol3_gamma3"/>
    <property type="match status" value="1"/>
</dbReference>
<dbReference type="GO" id="GO:0006261">
    <property type="term" value="P:DNA-templated DNA replication"/>
    <property type="evidence" value="ECO:0007669"/>
    <property type="project" value="TreeGrafter"/>
</dbReference>
<dbReference type="FunFam" id="1.10.8.60:FF:000013">
    <property type="entry name" value="DNA polymerase III subunit gamma/tau"/>
    <property type="match status" value="1"/>
</dbReference>
<dbReference type="GO" id="GO:0046872">
    <property type="term" value="F:metal ion binding"/>
    <property type="evidence" value="ECO:0007669"/>
    <property type="project" value="UniProtKB-KW"/>
</dbReference>
<evidence type="ECO:0000256" key="9">
    <source>
        <dbReference type="ARBA" id="ARBA00022840"/>
    </source>
</evidence>
<evidence type="ECO:0000256" key="4">
    <source>
        <dbReference type="ARBA" id="ARBA00022695"/>
    </source>
</evidence>